<comment type="catalytic activity">
    <reaction evidence="3">
        <text>2 a mycocerosyl-[mycocerosic acid synthase] + a phthiodiolone = a dimycocerosyl phthiodiolone + 2 holo-[mycocerosic acid synthase].</text>
        <dbReference type="EC" id="2.3.1.282"/>
    </reaction>
</comment>
<dbReference type="OrthoDB" id="863140at2"/>
<dbReference type="STRING" id="64969.SAMN02745127_01602"/>
<comment type="similarity">
    <text evidence="4">Belongs to the acyltransferase PapA5 family.</text>
</comment>
<dbReference type="InterPro" id="IPR052058">
    <property type="entry name" value="Alcohol_O-acetyltransferase"/>
</dbReference>
<keyword evidence="7" id="KW-0808">Transferase</keyword>
<feature type="domain" description="Phthiocerol/phthiodiolone dimycocerosyl transferase C-terminal" evidence="12">
    <location>
        <begin position="231"/>
        <end position="384"/>
    </location>
</feature>
<reference evidence="13 14" key="1">
    <citation type="submission" date="2017-01" db="EMBL/GenBank/DDBJ databases">
        <title>Genome Sequencing of a Marine Spirillum, Oceanospirillum multiglobuliferum ATCC 33336, from Japan.</title>
        <authorList>
            <person name="Carney J.G."/>
            <person name="Trachtenberg A.M."/>
            <person name="Rheaume B.A."/>
            <person name="Linnane J.D."/>
            <person name="Pitts N.L."/>
            <person name="Mykles D.L."/>
            <person name="Maclea K.S."/>
        </authorList>
    </citation>
    <scope>NUCLEOTIDE SEQUENCE [LARGE SCALE GENOMIC DNA]</scope>
    <source>
        <strain evidence="13 14">ATCC 33336</strain>
    </source>
</reference>
<evidence type="ECO:0000256" key="4">
    <source>
        <dbReference type="ARBA" id="ARBA00006558"/>
    </source>
</evidence>
<dbReference type="PANTHER" id="PTHR28037:SF1">
    <property type="entry name" value="ALCOHOL O-ACETYLTRANSFERASE 1-RELATED"/>
    <property type="match status" value="1"/>
</dbReference>
<dbReference type="PANTHER" id="PTHR28037">
    <property type="entry name" value="ALCOHOL O-ACETYLTRANSFERASE 1-RELATED"/>
    <property type="match status" value="1"/>
</dbReference>
<dbReference type="Gene3D" id="3.30.559.30">
    <property type="entry name" value="Nonribosomal peptide synthetase, condensation domain"/>
    <property type="match status" value="1"/>
</dbReference>
<evidence type="ECO:0000313" key="14">
    <source>
        <dbReference type="Proteomes" id="UP000191418"/>
    </source>
</evidence>
<comment type="catalytic activity">
    <reaction evidence="2">
        <text>2 a mycocerosyl-[mycocerosic acid synthase] + a phenolphthiocerol = a dimycocerosyl phenolphthiocerol + 2 holo-[mycocerosic acid synthase].</text>
        <dbReference type="EC" id="2.3.1.282"/>
    </reaction>
</comment>
<evidence type="ECO:0000256" key="6">
    <source>
        <dbReference type="ARBA" id="ARBA00013449"/>
    </source>
</evidence>
<comment type="catalytic activity">
    <reaction evidence="1">
        <text>2 a mycocerosyl-[mycocerosic acid synthase] + a phthiocerol = a dimycocerosyl phthiocerol + 2 holo-[mycocerosic acid synthase].</text>
        <dbReference type="EC" id="2.3.1.282"/>
    </reaction>
</comment>
<dbReference type="RefSeq" id="WP_159445618.1">
    <property type="nucleotide sequence ID" value="NZ_FUXG01000009.1"/>
</dbReference>
<dbReference type="Proteomes" id="UP000191418">
    <property type="component" value="Unassembled WGS sequence"/>
</dbReference>
<evidence type="ECO:0000256" key="1">
    <source>
        <dbReference type="ARBA" id="ARBA00000026"/>
    </source>
</evidence>
<evidence type="ECO:0000313" key="13">
    <source>
        <dbReference type="EMBL" id="OPX55341.1"/>
    </source>
</evidence>
<dbReference type="Gene3D" id="3.30.559.10">
    <property type="entry name" value="Chloramphenicol acetyltransferase-like domain"/>
    <property type="match status" value="1"/>
</dbReference>
<evidence type="ECO:0000256" key="9">
    <source>
        <dbReference type="ARBA" id="ARBA00030465"/>
    </source>
</evidence>
<dbReference type="Pfam" id="PF16911">
    <property type="entry name" value="PapA_C"/>
    <property type="match status" value="1"/>
</dbReference>
<gene>
    <name evidence="13" type="ORF">BTE48_09245</name>
</gene>
<evidence type="ECO:0000256" key="7">
    <source>
        <dbReference type="ARBA" id="ARBA00022679"/>
    </source>
</evidence>
<dbReference type="EMBL" id="MTSM01000010">
    <property type="protein sequence ID" value="OPX55341.1"/>
    <property type="molecule type" value="Genomic_DNA"/>
</dbReference>
<keyword evidence="8" id="KW-0012">Acyltransferase</keyword>
<comment type="caution">
    <text evidence="13">The sequence shown here is derived from an EMBL/GenBank/DDBJ whole genome shotgun (WGS) entry which is preliminary data.</text>
</comment>
<dbReference type="EC" id="2.3.1.282" evidence="5"/>
<dbReference type="AlphaFoldDB" id="A0A1T4PS26"/>
<dbReference type="InterPro" id="IPR023213">
    <property type="entry name" value="CAT-like_dom_sf"/>
</dbReference>
<evidence type="ECO:0000256" key="8">
    <source>
        <dbReference type="ARBA" id="ARBA00023315"/>
    </source>
</evidence>
<protein>
    <recommendedName>
        <fullName evidence="6">Phthiocerol/phthiodiolone dimycocerosyl transferase</fullName>
        <ecNumber evidence="5">2.3.1.282</ecNumber>
    </recommendedName>
    <alternativeName>
        <fullName evidence="11">Acyltransferase PapA5</fullName>
    </alternativeName>
    <alternativeName>
        <fullName evidence="9">Phthiocerol/phthiodiolone O-acyltransferase</fullName>
    </alternativeName>
    <alternativeName>
        <fullName evidence="10">Polyketide synthase-associated protein A5</fullName>
    </alternativeName>
</protein>
<dbReference type="SUPFAM" id="SSF52777">
    <property type="entry name" value="CoA-dependent acyltransferases"/>
    <property type="match status" value="2"/>
</dbReference>
<evidence type="ECO:0000256" key="11">
    <source>
        <dbReference type="ARBA" id="ARBA00033407"/>
    </source>
</evidence>
<evidence type="ECO:0000256" key="2">
    <source>
        <dbReference type="ARBA" id="ARBA00000625"/>
    </source>
</evidence>
<evidence type="ECO:0000256" key="10">
    <source>
        <dbReference type="ARBA" id="ARBA00032317"/>
    </source>
</evidence>
<evidence type="ECO:0000259" key="12">
    <source>
        <dbReference type="Pfam" id="PF16911"/>
    </source>
</evidence>
<name>A0A1T4PS26_9GAMM</name>
<evidence type="ECO:0000256" key="5">
    <source>
        <dbReference type="ARBA" id="ARBA00012866"/>
    </source>
</evidence>
<evidence type="ECO:0000256" key="3">
    <source>
        <dbReference type="ARBA" id="ARBA00001907"/>
    </source>
</evidence>
<proteinExistence type="inferred from homology"/>
<accession>A0A1T4PS26</accession>
<dbReference type="GO" id="GO:0016746">
    <property type="term" value="F:acyltransferase activity"/>
    <property type="evidence" value="ECO:0007669"/>
    <property type="project" value="UniProtKB-KW"/>
</dbReference>
<dbReference type="InterPro" id="IPR031641">
    <property type="entry name" value="PapA_C"/>
</dbReference>
<sequence>MLRFLDPAEHYFWILDQVSSMNFVVIAELKQTFNSKDFEQALSVLQAQLTEEAIFNLVVQSTAEGRLYFETHQDSISLETLNSRQAAHKVLAKYLPQKFTLDEPLVRAFYINHSQQNRSSIALMFNHAIADGKTGMALLRRWLDLHAEVLSEQAGSIISTPSLACQQPLLQANAPLHQLLPTYFTLSANADSNAPQVQLSELLEQRKNDLRRFGRPDALTLTNSQPETSQPETFAIELDTAQLQQLQQACKRAKCSVHGALMAAQLLTIKQLETDDKNRELTLCLTSPVDLRRFFADKHHDIGMYTSLVYSAYRIGSNTDFWSLAQQASKEIKLQLERGDASHFYHLAGTTDIPLLPEAMAQFKVQILKSAPQSLISNIGVIPDTGLDYVQQLSFALCPIPSQPIFTAVTSYKGVLRLNITHDQSQTQPEVIQLLVENMKQRLLESCFI</sequence>
<organism evidence="13 14">
    <name type="scientific">Oceanospirillum multiglobuliferum</name>
    <dbReference type="NCBI Taxonomy" id="64969"/>
    <lineage>
        <taxon>Bacteria</taxon>
        <taxon>Pseudomonadati</taxon>
        <taxon>Pseudomonadota</taxon>
        <taxon>Gammaproteobacteria</taxon>
        <taxon>Oceanospirillales</taxon>
        <taxon>Oceanospirillaceae</taxon>
        <taxon>Oceanospirillum</taxon>
    </lineage>
</organism>
<keyword evidence="14" id="KW-1185">Reference proteome</keyword>